<proteinExistence type="predicted"/>
<dbReference type="AlphaFoldDB" id="A0A9P8IQW7"/>
<dbReference type="Pfam" id="PF19086">
    <property type="entry name" value="Terpene_syn_C_2"/>
    <property type="match status" value="1"/>
</dbReference>
<name>A0A9P8IQW7_9HYPO</name>
<dbReference type="SUPFAM" id="SSF48576">
    <property type="entry name" value="Terpenoid synthases"/>
    <property type="match status" value="1"/>
</dbReference>
<comment type="caution">
    <text evidence="1">The sequence shown here is derived from an EMBL/GenBank/DDBJ whole genome shotgun (WGS) entry which is preliminary data.</text>
</comment>
<gene>
    <name evidence="1" type="ORF">J7337_007612</name>
</gene>
<evidence type="ECO:0000313" key="1">
    <source>
        <dbReference type="EMBL" id="KAG9501908.1"/>
    </source>
</evidence>
<dbReference type="Proteomes" id="UP000827133">
    <property type="component" value="Unassembled WGS sequence"/>
</dbReference>
<reference evidence="1" key="1">
    <citation type="journal article" date="2021" name="Mol. Plant Microbe Interact.">
        <title>Telomere to telomere genome assembly of Fusarium musae F31, causal agent of crown rot disease of banana.</title>
        <authorList>
            <person name="Degradi L."/>
            <person name="Tava V."/>
            <person name="Kunova A."/>
            <person name="Cortesi P."/>
            <person name="Saracchi M."/>
            <person name="Pasquali M."/>
        </authorList>
    </citation>
    <scope>NUCLEOTIDE SEQUENCE</scope>
    <source>
        <strain evidence="1">F31</strain>
    </source>
</reference>
<dbReference type="Gene3D" id="1.10.600.10">
    <property type="entry name" value="Farnesyl Diphosphate Synthase"/>
    <property type="match status" value="1"/>
</dbReference>
<accession>A0A9P8IQW7</accession>
<evidence type="ECO:0000313" key="2">
    <source>
        <dbReference type="Proteomes" id="UP000827133"/>
    </source>
</evidence>
<keyword evidence="2" id="KW-1185">Reference proteome</keyword>
<dbReference type="KEGG" id="fmu:J7337_007612"/>
<sequence>MGLTIPDEEYNLCMSLARPGYAALGLTNDLYSWDKERKAAEDMGQDYVFNAIWVIMKESAIGEEEAKEVCRREIVQNIDEFRDIVAKTKADLSLSRDLRAYIEAVMWSYIGNLVWSIYCPRYK</sequence>
<dbReference type="RefSeq" id="XP_044680908.1">
    <property type="nucleotide sequence ID" value="XM_044825251.1"/>
</dbReference>
<dbReference type="GeneID" id="68315468"/>
<organism evidence="1 2">
    <name type="scientific">Fusarium musae</name>
    <dbReference type="NCBI Taxonomy" id="1042133"/>
    <lineage>
        <taxon>Eukaryota</taxon>
        <taxon>Fungi</taxon>
        <taxon>Dikarya</taxon>
        <taxon>Ascomycota</taxon>
        <taxon>Pezizomycotina</taxon>
        <taxon>Sordariomycetes</taxon>
        <taxon>Hypocreomycetidae</taxon>
        <taxon>Hypocreales</taxon>
        <taxon>Nectriaceae</taxon>
        <taxon>Fusarium</taxon>
    </lineage>
</organism>
<protein>
    <submittedName>
        <fullName evidence="1">Uncharacterized protein</fullName>
    </submittedName>
</protein>
<dbReference type="InterPro" id="IPR008949">
    <property type="entry name" value="Isoprenoid_synthase_dom_sf"/>
</dbReference>
<dbReference type="EMBL" id="JAHBCI010000005">
    <property type="protein sequence ID" value="KAG9501908.1"/>
    <property type="molecule type" value="Genomic_DNA"/>
</dbReference>